<evidence type="ECO:0000256" key="1">
    <source>
        <dbReference type="SAM" id="MobiDB-lite"/>
    </source>
</evidence>
<evidence type="ECO:0000313" key="4">
    <source>
        <dbReference type="Proteomes" id="UP001392437"/>
    </source>
</evidence>
<dbReference type="InterPro" id="IPR006461">
    <property type="entry name" value="PLAC_motif_containing"/>
</dbReference>
<proteinExistence type="predicted"/>
<name>A0AAW0REJ6_9PEZI</name>
<keyword evidence="4" id="KW-1185">Reference proteome</keyword>
<accession>A0AAW0REJ6</accession>
<dbReference type="EMBL" id="JAQQWP010000001">
    <property type="protein sequence ID" value="KAK8133228.1"/>
    <property type="molecule type" value="Genomic_DNA"/>
</dbReference>
<keyword evidence="2" id="KW-0812">Transmembrane</keyword>
<feature type="region of interest" description="Disordered" evidence="1">
    <location>
        <begin position="136"/>
        <end position="178"/>
    </location>
</feature>
<evidence type="ECO:0000313" key="3">
    <source>
        <dbReference type="EMBL" id="KAK8133228.1"/>
    </source>
</evidence>
<dbReference type="Pfam" id="PF04749">
    <property type="entry name" value="PLAC8"/>
    <property type="match status" value="1"/>
</dbReference>
<feature type="compositionally biased region" description="Pro residues" evidence="1">
    <location>
        <begin position="150"/>
        <end position="164"/>
    </location>
</feature>
<dbReference type="NCBIfam" id="TIGR01571">
    <property type="entry name" value="A_thal_Cys_rich"/>
    <property type="match status" value="1"/>
</dbReference>
<dbReference type="AlphaFoldDB" id="A0AAW0REJ6"/>
<evidence type="ECO:0000256" key="2">
    <source>
        <dbReference type="SAM" id="Phobius"/>
    </source>
</evidence>
<keyword evidence="2" id="KW-0472">Membrane</keyword>
<dbReference type="Proteomes" id="UP001392437">
    <property type="component" value="Unassembled WGS sequence"/>
</dbReference>
<reference evidence="3 4" key="1">
    <citation type="submission" date="2023-01" db="EMBL/GenBank/DDBJ databases">
        <title>Analysis of 21 Apiospora genomes using comparative genomics revels a genus with tremendous synthesis potential of carbohydrate active enzymes and secondary metabolites.</title>
        <authorList>
            <person name="Sorensen T."/>
        </authorList>
    </citation>
    <scope>NUCLEOTIDE SEQUENCE [LARGE SCALE GENOMIC DNA]</scope>
    <source>
        <strain evidence="3 4">CBS 117206</strain>
    </source>
</reference>
<evidence type="ECO:0008006" key="5">
    <source>
        <dbReference type="Google" id="ProtNLM"/>
    </source>
</evidence>
<sequence length="178" mass="19613">MSEQQQYQNQAPMQPMHQPMSVQPVTGGEWQNSLCNCSPCQSCVLGTFVPCLLIGKTADRMRDPTMATSDLLNSECMIHGLLTWFTGCGWIYAMMKRTEIRDRFGIPGSAFGDCCTSYWCPCCAVIQQDNEVKSRLPVPGAGPIDNQYQAPPPMNDMPSPPPAPHYNNNTKEGGAGYQ</sequence>
<gene>
    <name evidence="3" type="ORF">PG999_001401</name>
</gene>
<feature type="transmembrane region" description="Helical" evidence="2">
    <location>
        <begin position="77"/>
        <end position="95"/>
    </location>
</feature>
<dbReference type="PANTHER" id="PTHR15907">
    <property type="entry name" value="DUF614 FAMILY PROTEIN-RELATED"/>
    <property type="match status" value="1"/>
</dbReference>
<protein>
    <recommendedName>
        <fullName evidence="5">PLAC8 family protein</fullName>
    </recommendedName>
</protein>
<keyword evidence="2" id="KW-1133">Transmembrane helix</keyword>
<organism evidence="3 4">
    <name type="scientific">Apiospora kogelbergensis</name>
    <dbReference type="NCBI Taxonomy" id="1337665"/>
    <lineage>
        <taxon>Eukaryota</taxon>
        <taxon>Fungi</taxon>
        <taxon>Dikarya</taxon>
        <taxon>Ascomycota</taxon>
        <taxon>Pezizomycotina</taxon>
        <taxon>Sordariomycetes</taxon>
        <taxon>Xylariomycetidae</taxon>
        <taxon>Amphisphaeriales</taxon>
        <taxon>Apiosporaceae</taxon>
        <taxon>Apiospora</taxon>
    </lineage>
</organism>
<comment type="caution">
    <text evidence="3">The sequence shown here is derived from an EMBL/GenBank/DDBJ whole genome shotgun (WGS) entry which is preliminary data.</text>
</comment>